<dbReference type="Proteomes" id="UP001274896">
    <property type="component" value="Unassembled WGS sequence"/>
</dbReference>
<dbReference type="AlphaFoldDB" id="A0AAE0QTQ2"/>
<proteinExistence type="predicted"/>
<dbReference type="PANTHER" id="PTHR37349">
    <property type="entry name" value="TESTIS-EXPRESSED PROTEIN 12"/>
    <property type="match status" value="1"/>
</dbReference>
<evidence type="ECO:0000256" key="1">
    <source>
        <dbReference type="SAM" id="Coils"/>
    </source>
</evidence>
<feature type="coiled-coil region" evidence="1">
    <location>
        <begin position="101"/>
        <end position="135"/>
    </location>
</feature>
<keyword evidence="3" id="KW-1185">Reference proteome</keyword>
<gene>
    <name evidence="2" type="ORF">QTP70_028298</name>
</gene>
<dbReference type="PANTHER" id="PTHR37349:SF1">
    <property type="entry name" value="TESTIS-EXPRESSED PROTEIN 12"/>
    <property type="match status" value="1"/>
</dbReference>
<keyword evidence="1" id="KW-0175">Coiled coil</keyword>
<protein>
    <recommendedName>
        <fullName evidence="4">Testis-expressed sequence 12 protein</fullName>
    </recommendedName>
</protein>
<dbReference type="InterPro" id="IPR029193">
    <property type="entry name" value="TEX12"/>
</dbReference>
<name>A0AAE0QTQ2_9TELE</name>
<evidence type="ECO:0008006" key="4">
    <source>
        <dbReference type="Google" id="ProtNLM"/>
    </source>
</evidence>
<dbReference type="Pfam" id="PF15219">
    <property type="entry name" value="TEX12"/>
    <property type="match status" value="1"/>
</dbReference>
<evidence type="ECO:0000313" key="2">
    <source>
        <dbReference type="EMBL" id="KAK3531769.1"/>
    </source>
</evidence>
<sequence length="138" mass="15175">MIRMGAVRVGSYRKMASKESVMALRGTDVVGTKLKEGEDADGFGDESPAKKMKVSCTKSPAVDGANGFKKAWSDAVREINLLFSKYSELLRERTAVDASQIQELTDILNEALSLESQLKEKKEHLRQAIAIISEKLQG</sequence>
<evidence type="ECO:0000313" key="3">
    <source>
        <dbReference type="Proteomes" id="UP001274896"/>
    </source>
</evidence>
<comment type="caution">
    <text evidence="2">The sequence shown here is derived from an EMBL/GenBank/DDBJ whole genome shotgun (WGS) entry which is preliminary data.</text>
</comment>
<organism evidence="2 3">
    <name type="scientific">Hemibagrus guttatus</name>
    <dbReference type="NCBI Taxonomy" id="175788"/>
    <lineage>
        <taxon>Eukaryota</taxon>
        <taxon>Metazoa</taxon>
        <taxon>Chordata</taxon>
        <taxon>Craniata</taxon>
        <taxon>Vertebrata</taxon>
        <taxon>Euteleostomi</taxon>
        <taxon>Actinopterygii</taxon>
        <taxon>Neopterygii</taxon>
        <taxon>Teleostei</taxon>
        <taxon>Ostariophysi</taxon>
        <taxon>Siluriformes</taxon>
        <taxon>Bagridae</taxon>
        <taxon>Hemibagrus</taxon>
    </lineage>
</organism>
<reference evidence="2" key="1">
    <citation type="submission" date="2023-06" db="EMBL/GenBank/DDBJ databases">
        <title>Male Hemibagrus guttatus genome.</title>
        <authorList>
            <person name="Bian C."/>
        </authorList>
    </citation>
    <scope>NUCLEOTIDE SEQUENCE</scope>
    <source>
        <strain evidence="2">Male_cb2023</strain>
        <tissue evidence="2">Muscle</tissue>
    </source>
</reference>
<dbReference type="EMBL" id="JAUCMX010000011">
    <property type="protein sequence ID" value="KAK3531769.1"/>
    <property type="molecule type" value="Genomic_DNA"/>
</dbReference>
<accession>A0AAE0QTQ2</accession>